<protein>
    <submittedName>
        <fullName evidence="2">UPF0157 protein YqkA</fullName>
    </submittedName>
</protein>
<dbReference type="KEGG" id="sng:SNE_A20660"/>
<keyword evidence="3" id="KW-1185">Reference proteome</keyword>
<reference evidence="2 3" key="2">
    <citation type="journal article" date="2011" name="Mol. Biol. Evol.">
        <title>Unity in variety--the pan-genome of the Chlamydiae.</title>
        <authorList>
            <person name="Collingro A."/>
            <person name="Tischler P."/>
            <person name="Weinmaier T."/>
            <person name="Penz T."/>
            <person name="Heinz E."/>
            <person name="Brunham R.C."/>
            <person name="Read T.D."/>
            <person name="Bavoil P.M."/>
            <person name="Sachse K."/>
            <person name="Kahane S."/>
            <person name="Friedman M.G."/>
            <person name="Rattei T."/>
            <person name="Myers G.S."/>
            <person name="Horn M."/>
        </authorList>
    </citation>
    <scope>NUCLEOTIDE SEQUENCE [LARGE SCALE GENOMIC DNA]</scope>
    <source>
        <strain evidence="3">ATCC VR-1471 / Z</strain>
    </source>
</reference>
<sequence length="443" mass="51379">MAVLTMRTIDLLPYDPSWKDQAEKEIERIHLAFEAFPLMLHHIGSTSIPSSWAKPILDLLGIVSDVTLLDSYHGALEQLGYKSYGEFGMRRRSYFIKESVPAVHLHIFEDTDPEVDRHLRFRDYLRNHPEEIKAYSDLKKELLTRSSNDRQRYTLEKTPFIKRIDRLAALEGSPSMRKWGSKRNAWTGSQIQDAMEANMLLPMTLFAKYVTTQEIVFEPDVTVVRAEMEDDTYNYVVDAKFESKSAPERIQAVLGHYKEKNLPFSWWVGENNTPKDLAQLLKAAGLKEKEEDIGMFMPLTETVPIQNSLDIHRIEERQKLKDFAAIFIALSRYEAIYEEYYQLIPPILYQRQTPIRFYVGYEGNTPVTTGLLVLHANVAGVYYIMTHPSYRRKGYGSAMMHHLLKCAKQEGFHLATLQASEEGKSLYERMGFRRSCLFVEYSF</sequence>
<dbReference type="EMBL" id="FR872582">
    <property type="protein sequence ID" value="CCB89943.1"/>
    <property type="molecule type" value="Genomic_DNA"/>
</dbReference>
<dbReference type="PANTHER" id="PTHR34822:SF1">
    <property type="entry name" value="GRPB FAMILY PROTEIN"/>
    <property type="match status" value="1"/>
</dbReference>
<dbReference type="InterPro" id="IPR043519">
    <property type="entry name" value="NT_sf"/>
</dbReference>
<dbReference type="Proteomes" id="UP000000496">
    <property type="component" value="Chromosome gsn.131"/>
</dbReference>
<proteinExistence type="predicted"/>
<dbReference type="CDD" id="cd04301">
    <property type="entry name" value="NAT_SF"/>
    <property type="match status" value="1"/>
</dbReference>
<dbReference type="eggNOG" id="COG0456">
    <property type="taxonomic scope" value="Bacteria"/>
</dbReference>
<reference key="1">
    <citation type="journal article" date="2011" name="Mol. Biol. Evol.">
        <title>Unity in variety -- the pan-genome of the Chlamydiae.</title>
        <authorList>
            <person name="Collingro A."/>
            <person name="Tischler P."/>
            <person name="Weinmaier T."/>
            <person name="Penz T."/>
            <person name="Heinz E."/>
            <person name="Brunham R.C."/>
            <person name="Read T.D."/>
            <person name="Bavoil P.M."/>
            <person name="Sachse K."/>
            <person name="Kahane S."/>
            <person name="Friedman M.G."/>
            <person name="Rattei T."/>
            <person name="Myers G.S.A."/>
            <person name="Horn M."/>
        </authorList>
    </citation>
    <scope>NUCLEOTIDE SEQUENCE</scope>
    <source>
        <strain>Z</strain>
    </source>
</reference>
<feature type="domain" description="N-acetyltransferase" evidence="1">
    <location>
        <begin position="309"/>
        <end position="443"/>
    </location>
</feature>
<dbReference type="InterPro" id="IPR007344">
    <property type="entry name" value="GrpB/CoaE"/>
</dbReference>
<dbReference type="GO" id="GO:0016747">
    <property type="term" value="F:acyltransferase activity, transferring groups other than amino-acyl groups"/>
    <property type="evidence" value="ECO:0007669"/>
    <property type="project" value="InterPro"/>
</dbReference>
<evidence type="ECO:0000313" key="2">
    <source>
        <dbReference type="EMBL" id="CCB89943.1"/>
    </source>
</evidence>
<dbReference type="InterPro" id="IPR000182">
    <property type="entry name" value="GNAT_dom"/>
</dbReference>
<dbReference type="PANTHER" id="PTHR34822">
    <property type="entry name" value="GRPB DOMAIN PROTEIN (AFU_ORTHOLOGUE AFUA_1G01530)"/>
    <property type="match status" value="1"/>
</dbReference>
<organism evidence="2 3">
    <name type="scientific">Simkania negevensis (strain ATCC VR-1471 / DSM 27360 / Z)</name>
    <dbReference type="NCBI Taxonomy" id="331113"/>
    <lineage>
        <taxon>Bacteria</taxon>
        <taxon>Pseudomonadati</taxon>
        <taxon>Chlamydiota</taxon>
        <taxon>Chlamydiia</taxon>
        <taxon>Parachlamydiales</taxon>
        <taxon>Simkaniaceae</taxon>
        <taxon>Simkania</taxon>
    </lineage>
</organism>
<dbReference type="Pfam" id="PF04229">
    <property type="entry name" value="GrpB"/>
    <property type="match status" value="1"/>
</dbReference>
<dbReference type="Gene3D" id="3.40.630.30">
    <property type="match status" value="1"/>
</dbReference>
<evidence type="ECO:0000313" key="3">
    <source>
        <dbReference type="Proteomes" id="UP000000496"/>
    </source>
</evidence>
<dbReference type="PROSITE" id="PS51186">
    <property type="entry name" value="GNAT"/>
    <property type="match status" value="1"/>
</dbReference>
<dbReference type="AlphaFoldDB" id="F8L3S4"/>
<dbReference type="SUPFAM" id="SSF55729">
    <property type="entry name" value="Acyl-CoA N-acyltransferases (Nat)"/>
    <property type="match status" value="1"/>
</dbReference>
<dbReference type="Gene3D" id="3.30.460.10">
    <property type="entry name" value="Beta Polymerase, domain 2"/>
    <property type="match status" value="1"/>
</dbReference>
<dbReference type="InterPro" id="IPR016181">
    <property type="entry name" value="Acyl_CoA_acyltransferase"/>
</dbReference>
<name>F8L3S4_SIMNZ</name>
<dbReference type="STRING" id="331113.SNE_A20660"/>
<dbReference type="Pfam" id="PF13508">
    <property type="entry name" value="Acetyltransf_7"/>
    <property type="match status" value="1"/>
</dbReference>
<accession>F8L3S4</accession>
<evidence type="ECO:0000259" key="1">
    <source>
        <dbReference type="PROSITE" id="PS51186"/>
    </source>
</evidence>
<gene>
    <name evidence="2" type="primary">yqkA</name>
    <name evidence="2" type="ordered locus">SNE_A20660</name>
</gene>
<dbReference type="eggNOG" id="COG2320">
    <property type="taxonomic scope" value="Bacteria"/>
</dbReference>
<dbReference type="SUPFAM" id="SSF81301">
    <property type="entry name" value="Nucleotidyltransferase"/>
    <property type="match status" value="1"/>
</dbReference>
<dbReference type="HOGENOM" id="CLU_612235_0_0_0"/>